<evidence type="ECO:0000313" key="3">
    <source>
        <dbReference type="Proteomes" id="UP000646523"/>
    </source>
</evidence>
<protein>
    <submittedName>
        <fullName evidence="2">Uncharacterized protein</fullName>
    </submittedName>
</protein>
<accession>A0A917ZI09</accession>
<organism evidence="2 3">
    <name type="scientific">Nonomuraea cavernae</name>
    <dbReference type="NCBI Taxonomy" id="2045107"/>
    <lineage>
        <taxon>Bacteria</taxon>
        <taxon>Bacillati</taxon>
        <taxon>Actinomycetota</taxon>
        <taxon>Actinomycetes</taxon>
        <taxon>Streptosporangiales</taxon>
        <taxon>Streptosporangiaceae</taxon>
        <taxon>Nonomuraea</taxon>
    </lineage>
</organism>
<reference evidence="2" key="1">
    <citation type="journal article" date="2014" name="Int. J. Syst. Evol. Microbiol.">
        <title>Complete genome sequence of Corynebacterium casei LMG S-19264T (=DSM 44701T), isolated from a smear-ripened cheese.</title>
        <authorList>
            <consortium name="US DOE Joint Genome Institute (JGI-PGF)"/>
            <person name="Walter F."/>
            <person name="Albersmeier A."/>
            <person name="Kalinowski J."/>
            <person name="Ruckert C."/>
        </authorList>
    </citation>
    <scope>NUCLEOTIDE SEQUENCE</scope>
    <source>
        <strain evidence="2">CGMCC 4.7368</strain>
    </source>
</reference>
<evidence type="ECO:0000313" key="2">
    <source>
        <dbReference type="EMBL" id="GGO83583.1"/>
    </source>
</evidence>
<proteinExistence type="predicted"/>
<dbReference type="AlphaFoldDB" id="A0A917ZI09"/>
<gene>
    <name evidence="2" type="ORF">GCM10012289_77350</name>
</gene>
<dbReference type="Proteomes" id="UP000646523">
    <property type="component" value="Unassembled WGS sequence"/>
</dbReference>
<feature type="compositionally biased region" description="Basic and acidic residues" evidence="1">
    <location>
        <begin position="186"/>
        <end position="210"/>
    </location>
</feature>
<name>A0A917ZI09_9ACTN</name>
<comment type="caution">
    <text evidence="2">The sequence shown here is derived from an EMBL/GenBank/DDBJ whole genome shotgun (WGS) entry which is preliminary data.</text>
</comment>
<evidence type="ECO:0000256" key="1">
    <source>
        <dbReference type="SAM" id="MobiDB-lite"/>
    </source>
</evidence>
<dbReference type="EMBL" id="BMNH01000055">
    <property type="protein sequence ID" value="GGO83583.1"/>
    <property type="molecule type" value="Genomic_DNA"/>
</dbReference>
<feature type="region of interest" description="Disordered" evidence="1">
    <location>
        <begin position="185"/>
        <end position="210"/>
    </location>
</feature>
<reference evidence="2" key="2">
    <citation type="submission" date="2020-09" db="EMBL/GenBank/DDBJ databases">
        <authorList>
            <person name="Sun Q."/>
            <person name="Zhou Y."/>
        </authorList>
    </citation>
    <scope>NUCLEOTIDE SEQUENCE</scope>
    <source>
        <strain evidence="2">CGMCC 4.7368</strain>
    </source>
</reference>
<sequence length="424" mass="44214">MKITLTLPGTLTSAFVVAMEGMPVAVESLVPWHVAGHHRKAAVSAFGGPGLIVTHVRSPWKPEGVDLTGDERHLLRRAGQHLLVSTTAPPHTFPTSVQVARATARTLARAYDGLIIDPLTGMTVANCPTCPDEPAEFRLADDWVGWDVHPRAAVAATPHLPGDLADPEGHAHGDRAACKAYAHGDQAGREAHGHGDRADREAHEHGDRADREAYVYGDPAGREACSSCGPDSCGPDDLAAGTSCDPGRPWGCPSGEAVRGGACGGLRVTSRGLRRFGLPEITLDGVACAHRLCAGNVLRMVAHRLVTDHLAFIAAHPGAARRVIDDHLQVERAEEVSGDGGSSFGVRLTPCDADAPGPGSAGSVRRLKVGPIHGTGQIACLRVGPPSGSTGSSDDRLCVTREGVHDARASVRRPGLTPSRALAA</sequence>
<keyword evidence="3" id="KW-1185">Reference proteome</keyword>
<dbReference type="RefSeq" id="WP_189129221.1">
    <property type="nucleotide sequence ID" value="NZ_BMNH01000055.1"/>
</dbReference>